<evidence type="ECO:0000313" key="13">
    <source>
        <dbReference type="EMBL" id="PVD23150.1"/>
    </source>
</evidence>
<name>A0A2T7NPQ1_POMCA</name>
<dbReference type="InterPro" id="IPR018998">
    <property type="entry name" value="EndoU_C"/>
</dbReference>
<feature type="domain" description="EndoU" evidence="12">
    <location>
        <begin position="17"/>
        <end position="242"/>
    </location>
</feature>
<evidence type="ECO:0000256" key="5">
    <source>
        <dbReference type="ARBA" id="ARBA00022723"/>
    </source>
</evidence>
<evidence type="ECO:0000256" key="1">
    <source>
        <dbReference type="ARBA" id="ARBA00001936"/>
    </source>
</evidence>
<evidence type="ECO:0000256" key="6">
    <source>
        <dbReference type="ARBA" id="ARBA00022759"/>
    </source>
</evidence>
<keyword evidence="9 11" id="KW-0464">Manganese</keyword>
<dbReference type="EMBL" id="PZQS01000010">
    <property type="protein sequence ID" value="PVD23150.1"/>
    <property type="molecule type" value="Genomic_DNA"/>
</dbReference>
<protein>
    <recommendedName>
        <fullName evidence="11">Uridylate-specific endoribonuclease</fullName>
        <ecNumber evidence="11">4.6.1.-</ecNumber>
    </recommendedName>
</protein>
<evidence type="ECO:0000256" key="3">
    <source>
        <dbReference type="ARBA" id="ARBA00011245"/>
    </source>
</evidence>
<dbReference type="CDD" id="cd21159">
    <property type="entry name" value="XendoU"/>
    <property type="match status" value="1"/>
</dbReference>
<evidence type="ECO:0000256" key="9">
    <source>
        <dbReference type="ARBA" id="ARBA00023211"/>
    </source>
</evidence>
<evidence type="ECO:0000256" key="7">
    <source>
        <dbReference type="ARBA" id="ARBA00022801"/>
    </source>
</evidence>
<evidence type="ECO:0000256" key="8">
    <source>
        <dbReference type="ARBA" id="ARBA00022884"/>
    </source>
</evidence>
<gene>
    <name evidence="13" type="ORF">C0Q70_16413</name>
</gene>
<comment type="similarity">
    <text evidence="2 11">Belongs to the ENDOU family.</text>
</comment>
<evidence type="ECO:0000313" key="14">
    <source>
        <dbReference type="Proteomes" id="UP000245119"/>
    </source>
</evidence>
<keyword evidence="10" id="KW-0456">Lyase</keyword>
<keyword evidence="8 11" id="KW-0694">RNA-binding</keyword>
<dbReference type="AlphaFoldDB" id="A0A2T7NPQ1"/>
<evidence type="ECO:0000256" key="2">
    <source>
        <dbReference type="ARBA" id="ARBA00010168"/>
    </source>
</evidence>
<keyword evidence="14" id="KW-1185">Reference proteome</keyword>
<dbReference type="PANTHER" id="PTHR12439:SF11">
    <property type="entry name" value="URIDYLATE-SPECIFIC ENDORIBONUCLEASE"/>
    <property type="match status" value="1"/>
</dbReference>
<evidence type="ECO:0000256" key="4">
    <source>
        <dbReference type="ARBA" id="ARBA00022722"/>
    </source>
</evidence>
<dbReference type="EC" id="4.6.1.-" evidence="11"/>
<dbReference type="InterPro" id="IPR037227">
    <property type="entry name" value="EndoU-like"/>
</dbReference>
<dbReference type="PANTHER" id="PTHR12439">
    <property type="entry name" value="PLACENTAL PROTEIN 11-RELATED"/>
    <property type="match status" value="1"/>
</dbReference>
<sequence length="242" mass="28527">MKVCVYVWVVDGCGFSPDKELSEILTKLWEIDTNKCYPGVEYEINLQGFIRNIRDTNTDSASKNLFTWVDEEKLFKRETYRTFRNLLDNYEMDVTKEESVTWEERKENSDFLDAIMKTKVMQEAHKFLVSKGAAPVDDVKFKKLLHDTWFQLYRRKGARGDNSCSFEHVFVGEGRGNEIIGLHNWIQFYLQEKAGNINYHGFFRRETVRDDEVVRLIAMQFDWRGVASKPMCSCFCWFEPGV</sequence>
<dbReference type="GO" id="GO:0016787">
    <property type="term" value="F:hydrolase activity"/>
    <property type="evidence" value="ECO:0007669"/>
    <property type="project" value="UniProtKB-KW"/>
</dbReference>
<dbReference type="InterPro" id="IPR039787">
    <property type="entry name" value="ENDOU"/>
</dbReference>
<organism evidence="13 14">
    <name type="scientific">Pomacea canaliculata</name>
    <name type="common">Golden apple snail</name>
    <dbReference type="NCBI Taxonomy" id="400727"/>
    <lineage>
        <taxon>Eukaryota</taxon>
        <taxon>Metazoa</taxon>
        <taxon>Spiralia</taxon>
        <taxon>Lophotrochozoa</taxon>
        <taxon>Mollusca</taxon>
        <taxon>Gastropoda</taxon>
        <taxon>Caenogastropoda</taxon>
        <taxon>Architaenioglossa</taxon>
        <taxon>Ampullarioidea</taxon>
        <taxon>Ampullariidae</taxon>
        <taxon>Pomacea</taxon>
    </lineage>
</organism>
<dbReference type="GO" id="GO:0046872">
    <property type="term" value="F:metal ion binding"/>
    <property type="evidence" value="ECO:0007669"/>
    <property type="project" value="UniProtKB-UniRule"/>
</dbReference>
<dbReference type="GO" id="GO:0016829">
    <property type="term" value="F:lyase activity"/>
    <property type="evidence" value="ECO:0007669"/>
    <property type="project" value="UniProtKB-KW"/>
</dbReference>
<proteinExistence type="inferred from homology"/>
<evidence type="ECO:0000256" key="11">
    <source>
        <dbReference type="RuleBase" id="RU367085"/>
    </source>
</evidence>
<dbReference type="PROSITE" id="PS51959">
    <property type="entry name" value="ENDOU"/>
    <property type="match status" value="1"/>
</dbReference>
<comment type="cofactor">
    <cofactor evidence="1 11">
        <name>Mn(2+)</name>
        <dbReference type="ChEBI" id="CHEBI:29035"/>
    </cofactor>
</comment>
<keyword evidence="5 11" id="KW-0479">Metal-binding</keyword>
<dbReference type="Pfam" id="PF09412">
    <property type="entry name" value="XendoU"/>
    <property type="match status" value="1"/>
</dbReference>
<reference evidence="13 14" key="1">
    <citation type="submission" date="2018-04" db="EMBL/GenBank/DDBJ databases">
        <title>The genome of golden apple snail Pomacea canaliculata provides insight into stress tolerance and invasive adaptation.</title>
        <authorList>
            <person name="Liu C."/>
            <person name="Liu B."/>
            <person name="Ren Y."/>
            <person name="Zhang Y."/>
            <person name="Wang H."/>
            <person name="Li S."/>
            <person name="Jiang F."/>
            <person name="Yin L."/>
            <person name="Zhang G."/>
            <person name="Qian W."/>
            <person name="Fan W."/>
        </authorList>
    </citation>
    <scope>NUCLEOTIDE SEQUENCE [LARGE SCALE GENOMIC DNA]</scope>
    <source>
        <strain evidence="13">SZHN2017</strain>
        <tissue evidence="13">Muscle</tissue>
    </source>
</reference>
<keyword evidence="4 11" id="KW-0540">Nuclease</keyword>
<evidence type="ECO:0000259" key="12">
    <source>
        <dbReference type="PROSITE" id="PS51959"/>
    </source>
</evidence>
<comment type="subunit">
    <text evidence="3 11">Monomer.</text>
</comment>
<keyword evidence="7 11" id="KW-0378">Hydrolase</keyword>
<dbReference type="GO" id="GO:0003723">
    <property type="term" value="F:RNA binding"/>
    <property type="evidence" value="ECO:0007669"/>
    <property type="project" value="UniProtKB-UniRule"/>
</dbReference>
<evidence type="ECO:0000256" key="10">
    <source>
        <dbReference type="ARBA" id="ARBA00023239"/>
    </source>
</evidence>
<accession>A0A2T7NPQ1</accession>
<dbReference type="SUPFAM" id="SSF142877">
    <property type="entry name" value="EndoU-like"/>
    <property type="match status" value="1"/>
</dbReference>
<comment type="caution">
    <text evidence="13">The sequence shown here is derived from an EMBL/GenBank/DDBJ whole genome shotgun (WGS) entry which is preliminary data.</text>
</comment>
<keyword evidence="6 11" id="KW-0255">Endonuclease</keyword>
<dbReference type="OrthoDB" id="430326at2759"/>
<comment type="catalytic activity">
    <reaction evidence="11">
        <text>ribonucleotidyl-uridine-RNA = a 5'-end dephospho-uridine-RNA + a 3'-end 2',3'-cyclophospho-ribonucleotide-RNA</text>
        <dbReference type="Rhea" id="RHEA:67792"/>
        <dbReference type="Rhea" id="RHEA-COMP:10464"/>
        <dbReference type="Rhea" id="RHEA-COMP:17354"/>
        <dbReference type="Rhea" id="RHEA-COMP:17356"/>
        <dbReference type="ChEBI" id="CHEBI:83064"/>
        <dbReference type="ChEBI" id="CHEBI:173117"/>
        <dbReference type="ChEBI" id="CHEBI:173224"/>
    </reaction>
</comment>
<dbReference type="GO" id="GO:0004521">
    <property type="term" value="F:RNA endonuclease activity"/>
    <property type="evidence" value="ECO:0007669"/>
    <property type="project" value="UniProtKB-UniRule"/>
</dbReference>
<dbReference type="Proteomes" id="UP000245119">
    <property type="component" value="Linkage Group LG10"/>
</dbReference>